<sequence length="254" mass="28358">MLPLAIDDIDLEAARAFIALELSGGMGMLILVLSAWLSHTQILARINGTSTPNQTVNRSLMWFNFSVSWIISCFSFCLLFFEGKQFHMDEPPSFGLCLTQAALVYASSPLTGATTFTLLFDVWFTFHVATTNTSSSFCQRRGIRILLLWLPYALWICLLVGLLIVGGVKPEIVQRNLAFAPYCTLESSVIILLIVCLSLIFSLAVLVMLVMLVISLYRIGHQQPRSSPFRNQEQMIPFMIRLVIFALLGILALT</sequence>
<reference evidence="2 3" key="1">
    <citation type="submission" date="2014-04" db="EMBL/GenBank/DDBJ databases">
        <title>Evolutionary Origins and Diversification of the Mycorrhizal Mutualists.</title>
        <authorList>
            <consortium name="DOE Joint Genome Institute"/>
            <consortium name="Mycorrhizal Genomics Consortium"/>
            <person name="Kohler A."/>
            <person name="Kuo A."/>
            <person name="Nagy L.G."/>
            <person name="Floudas D."/>
            <person name="Copeland A."/>
            <person name="Barry K.W."/>
            <person name="Cichocki N."/>
            <person name="Veneault-Fourrey C."/>
            <person name="LaButti K."/>
            <person name="Lindquist E.A."/>
            <person name="Lipzen A."/>
            <person name="Lundell T."/>
            <person name="Morin E."/>
            <person name="Murat C."/>
            <person name="Riley R."/>
            <person name="Ohm R."/>
            <person name="Sun H."/>
            <person name="Tunlid A."/>
            <person name="Henrissat B."/>
            <person name="Grigoriev I.V."/>
            <person name="Hibbett D.S."/>
            <person name="Martin F."/>
        </authorList>
    </citation>
    <scope>NUCLEOTIDE SEQUENCE [LARGE SCALE GENOMIC DNA]</scope>
    <source>
        <strain evidence="2 3">FD-317 M1</strain>
    </source>
</reference>
<name>A0A0D0C7W7_9AGAR</name>
<keyword evidence="1" id="KW-1133">Transmembrane helix</keyword>
<keyword evidence="3" id="KW-1185">Reference proteome</keyword>
<proteinExistence type="predicted"/>
<evidence type="ECO:0000313" key="2">
    <source>
        <dbReference type="EMBL" id="KIK58554.1"/>
    </source>
</evidence>
<organism evidence="2 3">
    <name type="scientific">Collybiopsis luxurians FD-317 M1</name>
    <dbReference type="NCBI Taxonomy" id="944289"/>
    <lineage>
        <taxon>Eukaryota</taxon>
        <taxon>Fungi</taxon>
        <taxon>Dikarya</taxon>
        <taxon>Basidiomycota</taxon>
        <taxon>Agaricomycotina</taxon>
        <taxon>Agaricomycetes</taxon>
        <taxon>Agaricomycetidae</taxon>
        <taxon>Agaricales</taxon>
        <taxon>Marasmiineae</taxon>
        <taxon>Omphalotaceae</taxon>
        <taxon>Collybiopsis</taxon>
        <taxon>Collybiopsis luxurians</taxon>
    </lineage>
</organism>
<evidence type="ECO:0000256" key="1">
    <source>
        <dbReference type="SAM" id="Phobius"/>
    </source>
</evidence>
<protein>
    <recommendedName>
        <fullName evidence="4">G-protein coupled receptors family 2 profile 2 domain-containing protein</fullName>
    </recommendedName>
</protein>
<dbReference type="EMBL" id="KN834784">
    <property type="protein sequence ID" value="KIK58554.1"/>
    <property type="molecule type" value="Genomic_DNA"/>
</dbReference>
<evidence type="ECO:0000313" key="3">
    <source>
        <dbReference type="Proteomes" id="UP000053593"/>
    </source>
</evidence>
<gene>
    <name evidence="2" type="ORF">GYMLUDRAFT_245971</name>
</gene>
<feature type="transmembrane region" description="Helical" evidence="1">
    <location>
        <begin position="101"/>
        <end position="124"/>
    </location>
</feature>
<feature type="transmembrane region" description="Helical" evidence="1">
    <location>
        <begin position="59"/>
        <end position="81"/>
    </location>
</feature>
<dbReference type="Proteomes" id="UP000053593">
    <property type="component" value="Unassembled WGS sequence"/>
</dbReference>
<feature type="transmembrane region" description="Helical" evidence="1">
    <location>
        <begin position="16"/>
        <end position="38"/>
    </location>
</feature>
<feature type="transmembrane region" description="Helical" evidence="1">
    <location>
        <begin position="235"/>
        <end position="253"/>
    </location>
</feature>
<dbReference type="HOGENOM" id="CLU_992278_0_0_1"/>
<keyword evidence="1" id="KW-0472">Membrane</keyword>
<evidence type="ECO:0008006" key="4">
    <source>
        <dbReference type="Google" id="ProtNLM"/>
    </source>
</evidence>
<dbReference type="AlphaFoldDB" id="A0A0D0C7W7"/>
<accession>A0A0D0C7W7</accession>
<feature type="transmembrane region" description="Helical" evidence="1">
    <location>
        <begin position="188"/>
        <end position="214"/>
    </location>
</feature>
<dbReference type="OrthoDB" id="2988301at2759"/>
<keyword evidence="1" id="KW-0812">Transmembrane</keyword>
<feature type="transmembrane region" description="Helical" evidence="1">
    <location>
        <begin position="145"/>
        <end position="168"/>
    </location>
</feature>